<dbReference type="PIRSF" id="PIRSF030962">
    <property type="entry name" value="Dehydrase_ECs4332_prd"/>
    <property type="match status" value="1"/>
</dbReference>
<dbReference type="InterPro" id="IPR054545">
    <property type="entry name" value="ApeI-like"/>
</dbReference>
<gene>
    <name evidence="2" type="ORF">EZM97_04515</name>
</gene>
<dbReference type="SUPFAM" id="SSF54637">
    <property type="entry name" value="Thioesterase/thiol ester dehydrase-isomerase"/>
    <property type="match status" value="1"/>
</dbReference>
<proteinExistence type="predicted"/>
<dbReference type="InterPro" id="IPR029069">
    <property type="entry name" value="HotDog_dom_sf"/>
</dbReference>
<evidence type="ECO:0000259" key="1">
    <source>
        <dbReference type="Pfam" id="PF22818"/>
    </source>
</evidence>
<organism evidence="2 3">
    <name type="scientific">Dyella soli</name>
    <dbReference type="NCBI Taxonomy" id="522319"/>
    <lineage>
        <taxon>Bacteria</taxon>
        <taxon>Pseudomonadati</taxon>
        <taxon>Pseudomonadota</taxon>
        <taxon>Gammaproteobacteria</taxon>
        <taxon>Lysobacterales</taxon>
        <taxon>Rhodanobacteraceae</taxon>
        <taxon>Dyella</taxon>
    </lineage>
</organism>
<sequence length="116" mass="13648">MREPRVLGVQSDGSTCTLDLHLPRELAWFAGHFRDFPVLPGVVQLQWALAFGARHLGTPEACRQLEMLKFQRLLRPEDRVQLHLIWHVERRRLQFAYRQGELEFASGRFAWSQDHD</sequence>
<dbReference type="InterPro" id="IPR016962">
    <property type="entry name" value="Dehydrase_ECs4332_prd"/>
</dbReference>
<dbReference type="Proteomes" id="UP000291822">
    <property type="component" value="Unassembled WGS sequence"/>
</dbReference>
<dbReference type="Pfam" id="PF22818">
    <property type="entry name" value="ApeI-like"/>
    <property type="match status" value="1"/>
</dbReference>
<name>A0A4R0YYY1_9GAMM</name>
<dbReference type="Gene3D" id="3.10.129.10">
    <property type="entry name" value="Hotdog Thioesterase"/>
    <property type="match status" value="1"/>
</dbReference>
<dbReference type="RefSeq" id="WP_131151523.1">
    <property type="nucleotide sequence ID" value="NZ_SJTG01000001.1"/>
</dbReference>
<protein>
    <submittedName>
        <fullName evidence="2">Acyl-CoA synthetase</fullName>
    </submittedName>
</protein>
<evidence type="ECO:0000313" key="2">
    <source>
        <dbReference type="EMBL" id="TCI12619.1"/>
    </source>
</evidence>
<feature type="domain" description="ApeI dehydratase-like" evidence="1">
    <location>
        <begin position="10"/>
        <end position="108"/>
    </location>
</feature>
<keyword evidence="3" id="KW-1185">Reference proteome</keyword>
<accession>A0A4R0YYY1</accession>
<evidence type="ECO:0000313" key="3">
    <source>
        <dbReference type="Proteomes" id="UP000291822"/>
    </source>
</evidence>
<comment type="caution">
    <text evidence="2">The sequence shown here is derived from an EMBL/GenBank/DDBJ whole genome shotgun (WGS) entry which is preliminary data.</text>
</comment>
<reference evidence="2 3" key="1">
    <citation type="submission" date="2019-02" db="EMBL/GenBank/DDBJ databases">
        <title>Dyella amyloliquefaciens sp. nov., isolated from forest soil.</title>
        <authorList>
            <person name="Gao Z.-H."/>
            <person name="Qiu L.-H."/>
        </authorList>
    </citation>
    <scope>NUCLEOTIDE SEQUENCE [LARGE SCALE GENOMIC DNA]</scope>
    <source>
        <strain evidence="2 3">KACC 12747</strain>
    </source>
</reference>
<dbReference type="AlphaFoldDB" id="A0A4R0YYY1"/>
<dbReference type="EMBL" id="SJTG01000001">
    <property type="protein sequence ID" value="TCI12619.1"/>
    <property type="molecule type" value="Genomic_DNA"/>
</dbReference>